<dbReference type="OMA" id="HAGMPNE"/>
<evidence type="ECO:0000313" key="2">
    <source>
        <dbReference type="Proteomes" id="UP000219338"/>
    </source>
</evidence>
<sequence>MSDQPVIVSPSSAERAGGKYSKDSLRRAIEGLNRDGVIYLDNIVDPAHVEKLRLAMLDEAKILKAKKGNDVSQYNQGVATNFIQSPPLTNQSLFFEDVYANPFVHQVVSYYLGPFPSWTFITGNNANKQTTDRQAVHKDSSFIHPLAPSIIIANFPLCEFSPENGSTEMWLGSHATTDPGDQMWPAQYPTSQAPLCFIRPELVEERRKVRPPIQIACKPGGVMLRDQRIWHAGMPNASNEDRIMLAMMFTAAWFPNDRKFKLPYFAKEILESKPLAVNVQAEYVSEAECEESLHQWGSGIQPSDPNYRSLWEVAQLKNSLKV</sequence>
<keyword evidence="2" id="KW-1185">Reference proteome</keyword>
<dbReference type="InterPro" id="IPR051961">
    <property type="entry name" value="Fungal_Metabolite_Diox"/>
</dbReference>
<protein>
    <recommendedName>
        <fullName evidence="3">Phytanoyl-CoA dioxygenase family protein</fullName>
    </recommendedName>
</protein>
<gene>
    <name evidence="1" type="ORF">ARMOST_02775</name>
</gene>
<evidence type="ECO:0008006" key="3">
    <source>
        <dbReference type="Google" id="ProtNLM"/>
    </source>
</evidence>
<evidence type="ECO:0000313" key="1">
    <source>
        <dbReference type="EMBL" id="SJK99473.1"/>
    </source>
</evidence>
<dbReference type="Proteomes" id="UP000219338">
    <property type="component" value="Unassembled WGS sequence"/>
</dbReference>
<dbReference type="Pfam" id="PF05721">
    <property type="entry name" value="PhyH"/>
    <property type="match status" value="1"/>
</dbReference>
<accession>A0A284QSU2</accession>
<name>A0A284QSU2_ARMOS</name>
<dbReference type="PANTHER" id="PTHR37563">
    <property type="entry name" value="PHYTANOYL-COA DIOXYGENASE FAMILY PROTEIN (AFU_ORTHOLOGUE AFUA_2G03330)"/>
    <property type="match status" value="1"/>
</dbReference>
<dbReference type="InterPro" id="IPR008775">
    <property type="entry name" value="Phytyl_CoA_dOase-like"/>
</dbReference>
<dbReference type="OrthoDB" id="407832at2759"/>
<dbReference type="AlphaFoldDB" id="A0A284QSU2"/>
<dbReference type="EMBL" id="FUEG01000002">
    <property type="protein sequence ID" value="SJK99473.1"/>
    <property type="molecule type" value="Genomic_DNA"/>
</dbReference>
<dbReference type="SUPFAM" id="SSF51197">
    <property type="entry name" value="Clavaminate synthase-like"/>
    <property type="match status" value="1"/>
</dbReference>
<dbReference type="PANTHER" id="PTHR37563:SF2">
    <property type="entry name" value="PHYTANOYL-COA DIOXYGENASE FAMILY PROTEIN (AFU_ORTHOLOGUE AFUA_2G03330)"/>
    <property type="match status" value="1"/>
</dbReference>
<reference evidence="2" key="1">
    <citation type="journal article" date="2017" name="Nat. Ecol. Evol.">
        <title>Genome expansion and lineage-specific genetic innovations in the forest pathogenic fungi Armillaria.</title>
        <authorList>
            <person name="Sipos G."/>
            <person name="Prasanna A.N."/>
            <person name="Walter M.C."/>
            <person name="O'Connor E."/>
            <person name="Balint B."/>
            <person name="Krizsan K."/>
            <person name="Kiss B."/>
            <person name="Hess J."/>
            <person name="Varga T."/>
            <person name="Slot J."/>
            <person name="Riley R."/>
            <person name="Boka B."/>
            <person name="Rigling D."/>
            <person name="Barry K."/>
            <person name="Lee J."/>
            <person name="Mihaltcheva S."/>
            <person name="LaButti K."/>
            <person name="Lipzen A."/>
            <person name="Waldron R."/>
            <person name="Moloney N.M."/>
            <person name="Sperisen C."/>
            <person name="Kredics L."/>
            <person name="Vagvoelgyi C."/>
            <person name="Patrignani A."/>
            <person name="Fitzpatrick D."/>
            <person name="Nagy I."/>
            <person name="Doyle S."/>
            <person name="Anderson J.B."/>
            <person name="Grigoriev I.V."/>
            <person name="Gueldener U."/>
            <person name="Muensterkoetter M."/>
            <person name="Nagy L.G."/>
        </authorList>
    </citation>
    <scope>NUCLEOTIDE SEQUENCE [LARGE SCALE GENOMIC DNA]</scope>
    <source>
        <strain evidence="2">C18/9</strain>
    </source>
</reference>
<organism evidence="1 2">
    <name type="scientific">Armillaria ostoyae</name>
    <name type="common">Armillaria root rot fungus</name>
    <dbReference type="NCBI Taxonomy" id="47428"/>
    <lineage>
        <taxon>Eukaryota</taxon>
        <taxon>Fungi</taxon>
        <taxon>Dikarya</taxon>
        <taxon>Basidiomycota</taxon>
        <taxon>Agaricomycotina</taxon>
        <taxon>Agaricomycetes</taxon>
        <taxon>Agaricomycetidae</taxon>
        <taxon>Agaricales</taxon>
        <taxon>Marasmiineae</taxon>
        <taxon>Physalacriaceae</taxon>
        <taxon>Armillaria</taxon>
    </lineage>
</organism>
<proteinExistence type="predicted"/>
<dbReference type="Gene3D" id="2.60.120.620">
    <property type="entry name" value="q2cbj1_9rhob like domain"/>
    <property type="match status" value="1"/>
</dbReference>